<keyword evidence="2" id="KW-1185">Reference proteome</keyword>
<protein>
    <submittedName>
        <fullName evidence="1">Uncharacterized protein</fullName>
    </submittedName>
</protein>
<name>A0A7J6I4P7_CANSA</name>
<accession>A0A7J6I4P7</accession>
<organism evidence="1 2">
    <name type="scientific">Cannabis sativa</name>
    <name type="common">Hemp</name>
    <name type="synonym">Marijuana</name>
    <dbReference type="NCBI Taxonomy" id="3483"/>
    <lineage>
        <taxon>Eukaryota</taxon>
        <taxon>Viridiplantae</taxon>
        <taxon>Streptophyta</taxon>
        <taxon>Embryophyta</taxon>
        <taxon>Tracheophyta</taxon>
        <taxon>Spermatophyta</taxon>
        <taxon>Magnoliopsida</taxon>
        <taxon>eudicotyledons</taxon>
        <taxon>Gunneridae</taxon>
        <taxon>Pentapetalae</taxon>
        <taxon>rosids</taxon>
        <taxon>fabids</taxon>
        <taxon>Rosales</taxon>
        <taxon>Cannabaceae</taxon>
        <taxon>Cannabis</taxon>
    </lineage>
</organism>
<gene>
    <name evidence="1" type="ORF">G4B88_012359</name>
</gene>
<sequence>MDQSRRAIKRLPRSVPLKFEADGYGHQDYPILTETLWPAEIGVASVGEDIGDGTTPELGTTKHGHWIRTLLNFILWKKLYRVHATLLQDNEDKVVDILENVA</sequence>
<proteinExistence type="predicted"/>
<comment type="caution">
    <text evidence="1">The sequence shown here is derived from an EMBL/GenBank/DDBJ whole genome shotgun (WGS) entry which is preliminary data.</text>
</comment>
<evidence type="ECO:0000313" key="1">
    <source>
        <dbReference type="EMBL" id="KAF4402574.1"/>
    </source>
</evidence>
<dbReference type="EMBL" id="JAATIQ010000007">
    <property type="protein sequence ID" value="KAF4402574.1"/>
    <property type="molecule type" value="Genomic_DNA"/>
</dbReference>
<dbReference type="Proteomes" id="UP000583929">
    <property type="component" value="Unassembled WGS sequence"/>
</dbReference>
<evidence type="ECO:0000313" key="2">
    <source>
        <dbReference type="Proteomes" id="UP000583929"/>
    </source>
</evidence>
<reference evidence="1 2" key="1">
    <citation type="journal article" date="2020" name="bioRxiv">
        <title>Sequence and annotation of 42 cannabis genomes reveals extensive copy number variation in cannabinoid synthesis and pathogen resistance genes.</title>
        <authorList>
            <person name="Mckernan K.J."/>
            <person name="Helbert Y."/>
            <person name="Kane L.T."/>
            <person name="Ebling H."/>
            <person name="Zhang L."/>
            <person name="Liu B."/>
            <person name="Eaton Z."/>
            <person name="Mclaughlin S."/>
            <person name="Kingan S."/>
            <person name="Baybayan P."/>
            <person name="Concepcion G."/>
            <person name="Jordan M."/>
            <person name="Riva A."/>
            <person name="Barbazuk W."/>
            <person name="Harkins T."/>
        </authorList>
    </citation>
    <scope>NUCLEOTIDE SEQUENCE [LARGE SCALE GENOMIC DNA]</scope>
    <source>
        <strain evidence="2">cv. Jamaican Lion 4</strain>
        <tissue evidence="1">Leaf</tissue>
    </source>
</reference>
<dbReference type="AlphaFoldDB" id="A0A7J6I4P7"/>